<dbReference type="SUPFAM" id="SSF53756">
    <property type="entry name" value="UDP-Glycosyltransferase/glycogen phosphorylase"/>
    <property type="match status" value="1"/>
</dbReference>
<feature type="domain" description="Glycosyltransferase subfamily 4-like N-terminal" evidence="2">
    <location>
        <begin position="21"/>
        <end position="192"/>
    </location>
</feature>
<protein>
    <submittedName>
        <fullName evidence="3">Glycosyltransferase family 4 protein</fullName>
    </submittedName>
</protein>
<evidence type="ECO:0000259" key="2">
    <source>
        <dbReference type="Pfam" id="PF13439"/>
    </source>
</evidence>
<organism evidence="3 4">
    <name type="scientific">Phormidium pseudopriestleyi FRX01</name>
    <dbReference type="NCBI Taxonomy" id="1759528"/>
    <lineage>
        <taxon>Bacteria</taxon>
        <taxon>Bacillati</taxon>
        <taxon>Cyanobacteriota</taxon>
        <taxon>Cyanophyceae</taxon>
        <taxon>Oscillatoriophycideae</taxon>
        <taxon>Oscillatoriales</taxon>
        <taxon>Oscillatoriaceae</taxon>
        <taxon>Phormidium</taxon>
    </lineage>
</organism>
<dbReference type="InterPro" id="IPR050194">
    <property type="entry name" value="Glycosyltransferase_grp1"/>
</dbReference>
<dbReference type="InterPro" id="IPR028098">
    <property type="entry name" value="Glyco_trans_4-like_N"/>
</dbReference>
<gene>
    <name evidence="3" type="ORF">J0895_01805</name>
</gene>
<dbReference type="InterPro" id="IPR001296">
    <property type="entry name" value="Glyco_trans_1"/>
</dbReference>
<proteinExistence type="predicted"/>
<evidence type="ECO:0000259" key="1">
    <source>
        <dbReference type="Pfam" id="PF00534"/>
    </source>
</evidence>
<dbReference type="PANTHER" id="PTHR45947">
    <property type="entry name" value="SULFOQUINOVOSYL TRANSFERASE SQD2"/>
    <property type="match status" value="1"/>
</dbReference>
<name>A0ABS3FN85_9CYAN</name>
<dbReference type="EMBL" id="JAFLQW010000046">
    <property type="protein sequence ID" value="MBO0347862.1"/>
    <property type="molecule type" value="Genomic_DNA"/>
</dbReference>
<dbReference type="CDD" id="cd03808">
    <property type="entry name" value="GT4_CapM-like"/>
    <property type="match status" value="1"/>
</dbReference>
<dbReference type="Gene3D" id="3.40.50.2000">
    <property type="entry name" value="Glycogen Phosphorylase B"/>
    <property type="match status" value="2"/>
</dbReference>
<accession>A0ABS3FN85</accession>
<dbReference type="Proteomes" id="UP000664844">
    <property type="component" value="Unassembled WGS sequence"/>
</dbReference>
<sequence length="407" mass="44968">MIFSSPSQPTRVMRIIARMNVGGPATHVTVLNEGLTHLGYECLLVTGMETSREGTLKDEFAARQLAMEIIPDLGREINFRQDIATLLKLYQLMREWKPDIVHTHTAKAGLVGRLAARLAGVPVVVHTFHGHVFHGYFGAAKTRFFIELEKFCAKLSSRIITISDRLKSEIVSYGITDASHIEVIPLGLELNRLKDVSTTNLFRAEFGLPADVGLVGAVGRLVPIKNLHLFLDAAAIAYHQNPNLRFAIVGDGELRGELETYAEHLQIEKAVIFTGWRRDLAQVYADLDAVVISSDNEGTPASLIEAMAAGCPVISTRVGGVPDLIQEGYTGRMVPPRDPDALAQAILTLFEESTTTEQLAQEAQRLTLQNYNSERLVADMDKFYKTLTRVSKACLSYPEIASEVNRR</sequence>
<reference evidence="3 4" key="1">
    <citation type="submission" date="2021-03" db="EMBL/GenBank/DDBJ databases">
        <title>Metabolic Capacity of the Antarctic Cyanobacterium Phormidium pseudopriestleyi that Sustains Oxygenic Photosynthesis in the Presence of Hydrogen Sulfide.</title>
        <authorList>
            <person name="Lumian J.E."/>
            <person name="Jungblut A.D."/>
            <person name="Dillon M.L."/>
            <person name="Hawes I."/>
            <person name="Doran P.T."/>
            <person name="Mackey T.J."/>
            <person name="Dick G.J."/>
            <person name="Grettenberger C.L."/>
            <person name="Sumner D.Y."/>
        </authorList>
    </citation>
    <scope>NUCLEOTIDE SEQUENCE [LARGE SCALE GENOMIC DNA]</scope>
    <source>
        <strain evidence="3 4">FRX01</strain>
    </source>
</reference>
<keyword evidence="4" id="KW-1185">Reference proteome</keyword>
<comment type="caution">
    <text evidence="3">The sequence shown here is derived from an EMBL/GenBank/DDBJ whole genome shotgun (WGS) entry which is preliminary data.</text>
</comment>
<dbReference type="PANTHER" id="PTHR45947:SF3">
    <property type="entry name" value="SULFOQUINOVOSYL TRANSFERASE SQD2"/>
    <property type="match status" value="1"/>
</dbReference>
<dbReference type="RefSeq" id="WP_207086439.1">
    <property type="nucleotide sequence ID" value="NZ_JAFLQW010000046.1"/>
</dbReference>
<feature type="domain" description="Glycosyl transferase family 1" evidence="1">
    <location>
        <begin position="203"/>
        <end position="364"/>
    </location>
</feature>
<evidence type="ECO:0000313" key="3">
    <source>
        <dbReference type="EMBL" id="MBO0347862.1"/>
    </source>
</evidence>
<evidence type="ECO:0000313" key="4">
    <source>
        <dbReference type="Proteomes" id="UP000664844"/>
    </source>
</evidence>
<dbReference type="Pfam" id="PF00534">
    <property type="entry name" value="Glycos_transf_1"/>
    <property type="match status" value="1"/>
</dbReference>
<dbReference type="Pfam" id="PF13439">
    <property type="entry name" value="Glyco_transf_4"/>
    <property type="match status" value="1"/>
</dbReference>